<name>A0A0K0JYN6_BRUMA</name>
<organism evidence="8">
    <name type="scientific">Brugia malayi</name>
    <name type="common">Filarial nematode worm</name>
    <dbReference type="NCBI Taxonomy" id="6279"/>
    <lineage>
        <taxon>Eukaryota</taxon>
        <taxon>Metazoa</taxon>
        <taxon>Ecdysozoa</taxon>
        <taxon>Nematoda</taxon>
        <taxon>Chromadorea</taxon>
        <taxon>Rhabditida</taxon>
        <taxon>Spirurina</taxon>
        <taxon>Spiruromorpha</taxon>
        <taxon>Filarioidea</taxon>
        <taxon>Onchocercidae</taxon>
        <taxon>Brugia</taxon>
    </lineage>
</organism>
<dbReference type="Pfam" id="PF00084">
    <property type="entry name" value="Sushi"/>
    <property type="match status" value="2"/>
</dbReference>
<feature type="domain" description="Sushi" evidence="7">
    <location>
        <begin position="40"/>
        <end position="106"/>
    </location>
</feature>
<dbReference type="GeneID" id="6098532"/>
<dbReference type="Gene3D" id="2.10.70.10">
    <property type="entry name" value="Complement Module, domain 1"/>
    <property type="match status" value="2"/>
</dbReference>
<dbReference type="CDD" id="cd00033">
    <property type="entry name" value="CCP"/>
    <property type="match status" value="3"/>
</dbReference>
<evidence type="ECO:0000256" key="5">
    <source>
        <dbReference type="ARBA" id="ARBA00023180"/>
    </source>
</evidence>
<proteinExistence type="predicted"/>
<evidence type="ECO:0000313" key="10">
    <source>
        <dbReference type="Proteomes" id="UP000006672"/>
    </source>
</evidence>
<feature type="domain" description="Sushi" evidence="7">
    <location>
        <begin position="1"/>
        <end position="35"/>
    </location>
</feature>
<evidence type="ECO:0000313" key="8">
    <source>
        <dbReference type="EMBL" id="CRZ23517.1"/>
    </source>
</evidence>
<keyword evidence="2" id="KW-0732">Signal</keyword>
<dbReference type="RefSeq" id="XP_001895082.2">
    <property type="nucleotide sequence ID" value="XM_001895047.2"/>
</dbReference>
<dbReference type="KEGG" id="bmy:BM_BM9263"/>
<keyword evidence="10" id="KW-1185">Reference proteome</keyword>
<dbReference type="STRING" id="6279.A0A0K0JYN6"/>
<dbReference type="WormBase" id="Bm9263">
    <property type="protein sequence ID" value="BM38941"/>
    <property type="gene ID" value="WBGene00229524"/>
</dbReference>
<dbReference type="SUPFAM" id="SSF57535">
    <property type="entry name" value="Complement control module/SCR domain"/>
    <property type="match status" value="3"/>
</dbReference>
<sequence length="181" mass="19921">MALLKCNTNYIAVGSVTAFCESNSKWNKKIGKCVPLDSGKPCSQIENFPGTIHYMTPYTTKEAPLTKLVSGTRAIFICDPDFTVKGESQSLCFDGRWSAEPPKCVSIWSGYFLINAKYCEPIKVNNGTVIYSGTTIDDSKYDLNTIAVVKCDPEHVYSGSSQHVCMGYGKWSGRLGLCIEK</sequence>
<dbReference type="WBParaSite" id="Bm9263.1">
    <property type="protein sequence ID" value="Bm9263.1"/>
    <property type="gene ID" value="WBGene00229524"/>
</dbReference>
<dbReference type="SMART" id="SM00032">
    <property type="entry name" value="CCP"/>
    <property type="match status" value="2"/>
</dbReference>
<dbReference type="AlphaFoldDB" id="A0A0K0JYN6"/>
<accession>A0A4E9FHG5</accession>
<evidence type="ECO:0000313" key="12">
    <source>
        <dbReference type="WormBase" id="Bm9263"/>
    </source>
</evidence>
<keyword evidence="3" id="KW-0677">Repeat</keyword>
<dbReference type="PROSITE" id="PS50923">
    <property type="entry name" value="SUSHI"/>
    <property type="match status" value="2"/>
</dbReference>
<keyword evidence="5" id="KW-0325">Glycoprotein</keyword>
<dbReference type="Proteomes" id="UP000006672">
    <property type="component" value="Unassembled WGS sequence"/>
</dbReference>
<dbReference type="InterPro" id="IPR035976">
    <property type="entry name" value="Sushi/SCR/CCP_sf"/>
</dbReference>
<dbReference type="OrthoDB" id="5804959at2759"/>
<reference evidence="11" key="4">
    <citation type="submission" date="2019-12" db="UniProtKB">
        <authorList>
            <consortium name="WormBaseParasite"/>
        </authorList>
    </citation>
    <scope>IDENTIFICATION</scope>
</reference>
<evidence type="ECO:0000256" key="1">
    <source>
        <dbReference type="ARBA" id="ARBA00022659"/>
    </source>
</evidence>
<dbReference type="PANTHER" id="PTHR46393:SF7">
    <property type="entry name" value="COMPLEMENT C2"/>
    <property type="match status" value="1"/>
</dbReference>
<feature type="disulfide bond" evidence="6">
    <location>
        <begin position="6"/>
        <end position="33"/>
    </location>
</feature>
<evidence type="ECO:0000313" key="11">
    <source>
        <dbReference type="WBParaSite" id="Bm9263.1"/>
    </source>
</evidence>
<keyword evidence="4 6" id="KW-1015">Disulfide bond</keyword>
<evidence type="ECO:0000256" key="6">
    <source>
        <dbReference type="PROSITE-ProRule" id="PRU00302"/>
    </source>
</evidence>
<dbReference type="EMBL" id="LN856870">
    <property type="protein sequence ID" value="CRZ23517.1"/>
    <property type="molecule type" value="Genomic_DNA"/>
</dbReference>
<comment type="caution">
    <text evidence="6">Lacks conserved residue(s) required for the propagation of feature annotation.</text>
</comment>
<reference evidence="9" key="3">
    <citation type="submission" date="2019-04" db="EMBL/GenBank/DDBJ databases">
        <authorList>
            <person name="Howe K."/>
            <person name="Paulini M."/>
            <person name="Williams G."/>
        </authorList>
    </citation>
    <scope>NUCLEOTIDE SEQUENCE [LARGE SCALE GENOMIC DNA]</scope>
    <source>
        <strain evidence="9">FR3</strain>
    </source>
</reference>
<evidence type="ECO:0000256" key="4">
    <source>
        <dbReference type="ARBA" id="ARBA00023157"/>
    </source>
</evidence>
<dbReference type="PANTHER" id="PTHR46393">
    <property type="entry name" value="SUSHI DOMAIN-CONTAINING PROTEIN"/>
    <property type="match status" value="1"/>
</dbReference>
<keyword evidence="1 6" id="KW-0768">Sushi</keyword>
<dbReference type="CTD" id="6098532"/>
<reference evidence="8 10" key="1">
    <citation type="journal article" date="2007" name="Science">
        <title>Draft genome of the filarial nematode parasite Brugia malayi.</title>
        <authorList>
            <person name="Ghedin E."/>
            <person name="Wang S."/>
            <person name="Spiro D."/>
            <person name="Caler E."/>
            <person name="Zhao Q."/>
            <person name="Crabtree J."/>
            <person name="Allen J.E."/>
            <person name="Delcher A.L."/>
            <person name="Guiliano D.B."/>
            <person name="Miranda-Saavedra D."/>
            <person name="Angiuoli S.V."/>
            <person name="Creasy T."/>
            <person name="Amedeo P."/>
            <person name="Haas B."/>
            <person name="El-Sayed N.M."/>
            <person name="Wortman J.R."/>
            <person name="Feldblyum T."/>
            <person name="Tallon L."/>
            <person name="Schatz M."/>
            <person name="Shumway M."/>
            <person name="Koo H."/>
            <person name="Salzberg S.L."/>
            <person name="Schobel S."/>
            <person name="Pertea M."/>
            <person name="Pop M."/>
            <person name="White O."/>
            <person name="Barton G.J."/>
            <person name="Carlow C.K."/>
            <person name="Crawford M.J."/>
            <person name="Daub J."/>
            <person name="Dimmic M.W."/>
            <person name="Estes C.F."/>
            <person name="Foster J.M."/>
            <person name="Ganatra M."/>
            <person name="Gregory W.F."/>
            <person name="Johnson N.M."/>
            <person name="Jin J."/>
            <person name="Komuniecki R."/>
            <person name="Korf I."/>
            <person name="Kumar S."/>
            <person name="Laney S."/>
            <person name="Li B.W."/>
            <person name="Li W."/>
            <person name="Lindblom T.H."/>
            <person name="Lustigman S."/>
            <person name="Ma D."/>
            <person name="Maina C.V."/>
            <person name="Martin D.M."/>
            <person name="McCarter J.P."/>
            <person name="McReynolds L."/>
            <person name="Mitreva M."/>
            <person name="Nutman T.B."/>
            <person name="Parkinson J."/>
            <person name="Peregrin-Alvarez J.M."/>
            <person name="Poole C."/>
            <person name="Ren Q."/>
            <person name="Saunders L."/>
            <person name="Sluder A.E."/>
            <person name="Smith K."/>
            <person name="Stanke M."/>
            <person name="Unnasch T.R."/>
            <person name="Ware J."/>
            <person name="Wei A.D."/>
            <person name="Weil G."/>
            <person name="Williams D.J."/>
            <person name="Zhang Y."/>
            <person name="Williams S.A."/>
            <person name="Fraser-Liggett C."/>
            <person name="Slatko B."/>
            <person name="Blaxter M.L."/>
            <person name="Scott A.L."/>
        </authorList>
    </citation>
    <scope>NUCLEOTIDE SEQUENCE</scope>
    <source>
        <strain evidence="8 10">FR3</strain>
    </source>
</reference>
<accession>A0A0K0JYN6</accession>
<evidence type="ECO:0000256" key="3">
    <source>
        <dbReference type="ARBA" id="ARBA00022737"/>
    </source>
</evidence>
<protein>
    <submittedName>
        <fullName evidence="8">Bm9263</fullName>
    </submittedName>
    <submittedName>
        <fullName evidence="11">Sushi domain-containing protein</fullName>
    </submittedName>
</protein>
<gene>
    <name evidence="8 11 12" type="ORF">Bm9263</name>
    <name evidence="9" type="ORF">BM_BM9263</name>
    <name evidence="8" type="ORF">BM_Bm9263</name>
</gene>
<evidence type="ECO:0000259" key="7">
    <source>
        <dbReference type="PROSITE" id="PS50923"/>
    </source>
</evidence>
<reference evidence="8" key="2">
    <citation type="submission" date="2012-12" db="EMBL/GenBank/DDBJ databases">
        <authorList>
            <person name="Gao Y.W."/>
            <person name="Fan S.T."/>
            <person name="Sun H.T."/>
            <person name="Wang Z."/>
            <person name="Gao X.L."/>
            <person name="Li Y.G."/>
            <person name="Wang T.C."/>
            <person name="Zhang K."/>
            <person name="Xu W.W."/>
            <person name="Yu Z.J."/>
            <person name="Xia X.Z."/>
        </authorList>
    </citation>
    <scope>NUCLEOTIDE SEQUENCE</scope>
    <source>
        <strain evidence="8">FR3</strain>
    </source>
</reference>
<dbReference type="EMBL" id="CAAKNF010000192">
    <property type="protein sequence ID" value="VIO92631.1"/>
    <property type="molecule type" value="Genomic_DNA"/>
</dbReference>
<dbReference type="InterPro" id="IPR000436">
    <property type="entry name" value="Sushi_SCR_CCP_dom"/>
</dbReference>
<evidence type="ECO:0000256" key="2">
    <source>
        <dbReference type="ARBA" id="ARBA00022729"/>
    </source>
</evidence>
<evidence type="ECO:0000313" key="9">
    <source>
        <dbReference type="EMBL" id="VIO92631.1"/>
    </source>
</evidence>